<keyword evidence="3" id="KW-1185">Reference proteome</keyword>
<evidence type="ECO:0000313" key="2">
    <source>
        <dbReference type="EMBL" id="RZS36412.1"/>
    </source>
</evidence>
<dbReference type="AlphaFoldDB" id="A0A4Q7KMI7"/>
<reference evidence="2 3" key="1">
    <citation type="submission" date="2019-02" db="EMBL/GenBank/DDBJ databases">
        <title>Genomic Encyclopedia of Type Strains, Phase IV (KMG-IV): sequencing the most valuable type-strain genomes for metagenomic binning, comparative biology and taxonomic classification.</title>
        <authorList>
            <person name="Goeker M."/>
        </authorList>
    </citation>
    <scope>NUCLEOTIDE SEQUENCE [LARGE SCALE GENOMIC DNA]</scope>
    <source>
        <strain evidence="2 3">DSM 101727</strain>
    </source>
</reference>
<organism evidence="2 3">
    <name type="scientific">Herbihabitans rhizosphaerae</name>
    <dbReference type="NCBI Taxonomy" id="1872711"/>
    <lineage>
        <taxon>Bacteria</taxon>
        <taxon>Bacillati</taxon>
        <taxon>Actinomycetota</taxon>
        <taxon>Actinomycetes</taxon>
        <taxon>Pseudonocardiales</taxon>
        <taxon>Pseudonocardiaceae</taxon>
        <taxon>Herbihabitans</taxon>
    </lineage>
</organism>
<sequence length="108" mass="11712">MVVLITLIGQGQEPPPRTGTRVPVAVPPTRTPVPRPPVVVAPLPPPVAPPVVTPPVVQPVRQTVNRKPAPRPMAPPPLEKMIKRQIADALRTARMATPKFARHTLWFG</sequence>
<dbReference type="Proteomes" id="UP000294257">
    <property type="component" value="Unassembled WGS sequence"/>
</dbReference>
<feature type="compositionally biased region" description="Pro residues" evidence="1">
    <location>
        <begin position="25"/>
        <end position="37"/>
    </location>
</feature>
<comment type="caution">
    <text evidence="2">The sequence shown here is derived from an EMBL/GenBank/DDBJ whole genome shotgun (WGS) entry which is preliminary data.</text>
</comment>
<dbReference type="EMBL" id="SGWQ01000007">
    <property type="protein sequence ID" value="RZS36412.1"/>
    <property type="molecule type" value="Genomic_DNA"/>
</dbReference>
<accession>A0A4Q7KMI7</accession>
<feature type="region of interest" description="Disordered" evidence="1">
    <location>
        <begin position="59"/>
        <end position="78"/>
    </location>
</feature>
<proteinExistence type="predicted"/>
<name>A0A4Q7KMI7_9PSEU</name>
<protein>
    <submittedName>
        <fullName evidence="2">Uncharacterized protein</fullName>
    </submittedName>
</protein>
<evidence type="ECO:0000313" key="3">
    <source>
        <dbReference type="Proteomes" id="UP000294257"/>
    </source>
</evidence>
<gene>
    <name evidence="2" type="ORF">EV193_10793</name>
</gene>
<feature type="region of interest" description="Disordered" evidence="1">
    <location>
        <begin position="8"/>
        <end position="37"/>
    </location>
</feature>
<evidence type="ECO:0000256" key="1">
    <source>
        <dbReference type="SAM" id="MobiDB-lite"/>
    </source>
</evidence>